<dbReference type="OrthoDB" id="9800565at2"/>
<reference evidence="4 5" key="1">
    <citation type="submission" date="2017-02" db="EMBL/GenBank/DDBJ databases">
        <authorList>
            <person name="Peterson S.W."/>
        </authorList>
    </citation>
    <scope>NUCLEOTIDE SEQUENCE [LARGE SCALE GENOMIC DNA]</scope>
    <source>
        <strain evidence="4 5">ATCC 51222</strain>
    </source>
</reference>
<dbReference type="AlphaFoldDB" id="A0A1T4KHY6"/>
<name>A0A1T4KHY6_9FIRM</name>
<gene>
    <name evidence="4" type="ORF">SAMN02745114_00482</name>
</gene>
<dbReference type="InterPro" id="IPR024654">
    <property type="entry name" value="Calcineurin-like_PHP_lpxH"/>
</dbReference>
<dbReference type="PANTHER" id="PTHR11124">
    <property type="entry name" value="VACUOLAR SORTING PROTEIN VPS29"/>
    <property type="match status" value="1"/>
</dbReference>
<dbReference type="Proteomes" id="UP000190657">
    <property type="component" value="Unassembled WGS sequence"/>
</dbReference>
<feature type="domain" description="Calcineurin-like phosphoesterase" evidence="3">
    <location>
        <begin position="1"/>
        <end position="133"/>
    </location>
</feature>
<organism evidence="4 5">
    <name type="scientific">Eubacterium coprostanoligenes</name>
    <dbReference type="NCBI Taxonomy" id="290054"/>
    <lineage>
        <taxon>Bacteria</taxon>
        <taxon>Bacillati</taxon>
        <taxon>Bacillota</taxon>
        <taxon>Clostridia</taxon>
        <taxon>Eubacteriales</taxon>
        <taxon>Eubacteriaceae</taxon>
        <taxon>Eubacterium</taxon>
    </lineage>
</organism>
<evidence type="ECO:0000256" key="1">
    <source>
        <dbReference type="ARBA" id="ARBA00008950"/>
    </source>
</evidence>
<dbReference type="EC" id="3.1.4.-" evidence="2"/>
<dbReference type="GO" id="GO:0046872">
    <property type="term" value="F:metal ion binding"/>
    <property type="evidence" value="ECO:0007669"/>
    <property type="project" value="UniProtKB-KW"/>
</dbReference>
<sequence length="153" mass="17061">MRIVVMSDSHMMVSALLDIIERHKDNADLFLFLGDGNKDLDTALQLHPDIKIDRVSGNCDFMSDLPASKVIEFGGKKILFTHGHPYNVKYGYQMLCSEAKSISADIVLFGHTHIPYVETIDSIHYMNPGSARDGNYGIVDIEPSGILMYNAKI</sequence>
<proteinExistence type="inferred from homology"/>
<dbReference type="Pfam" id="PF12850">
    <property type="entry name" value="Metallophos_2"/>
    <property type="match status" value="1"/>
</dbReference>
<accession>A0A1T4KHY6</accession>
<dbReference type="GO" id="GO:0016787">
    <property type="term" value="F:hydrolase activity"/>
    <property type="evidence" value="ECO:0007669"/>
    <property type="project" value="UniProtKB-UniRule"/>
</dbReference>
<keyword evidence="5" id="KW-1185">Reference proteome</keyword>
<dbReference type="Gene3D" id="3.60.21.10">
    <property type="match status" value="1"/>
</dbReference>
<evidence type="ECO:0000313" key="4">
    <source>
        <dbReference type="EMBL" id="SJZ42039.1"/>
    </source>
</evidence>
<dbReference type="RefSeq" id="WP_078767985.1">
    <property type="nucleotide sequence ID" value="NZ_FUWW01000004.1"/>
</dbReference>
<evidence type="ECO:0000259" key="3">
    <source>
        <dbReference type="Pfam" id="PF12850"/>
    </source>
</evidence>
<comment type="cofactor">
    <cofactor evidence="2">
        <name>a divalent metal cation</name>
        <dbReference type="ChEBI" id="CHEBI:60240"/>
    </cofactor>
</comment>
<dbReference type="STRING" id="290054.SAMN02745114_00482"/>
<evidence type="ECO:0000256" key="2">
    <source>
        <dbReference type="RuleBase" id="RU362039"/>
    </source>
</evidence>
<comment type="similarity">
    <text evidence="1 2">Belongs to the metallophosphoesterase superfamily. YfcE family.</text>
</comment>
<protein>
    <recommendedName>
        <fullName evidence="2">Phosphoesterase</fullName>
        <ecNumber evidence="2">3.1.4.-</ecNumber>
    </recommendedName>
</protein>
<dbReference type="SUPFAM" id="SSF56300">
    <property type="entry name" value="Metallo-dependent phosphatases"/>
    <property type="match status" value="1"/>
</dbReference>
<evidence type="ECO:0000313" key="5">
    <source>
        <dbReference type="Proteomes" id="UP000190657"/>
    </source>
</evidence>
<dbReference type="EMBL" id="FUWW01000004">
    <property type="protein sequence ID" value="SJZ42039.1"/>
    <property type="molecule type" value="Genomic_DNA"/>
</dbReference>
<dbReference type="InterPro" id="IPR000979">
    <property type="entry name" value="Phosphodiesterase_MJ0936/Vps29"/>
</dbReference>
<dbReference type="NCBIfam" id="TIGR00040">
    <property type="entry name" value="yfcE"/>
    <property type="match status" value="1"/>
</dbReference>
<keyword evidence="2" id="KW-0479">Metal-binding</keyword>
<dbReference type="InterPro" id="IPR029052">
    <property type="entry name" value="Metallo-depent_PP-like"/>
</dbReference>